<evidence type="ECO:0000313" key="2">
    <source>
        <dbReference type="Proteomes" id="UP000467840"/>
    </source>
</evidence>
<protein>
    <submittedName>
        <fullName evidence="1">Uncharacterized protein</fullName>
    </submittedName>
</protein>
<comment type="caution">
    <text evidence="1">The sequence shown here is derived from an EMBL/GenBank/DDBJ whole genome shotgun (WGS) entry which is preliminary data.</text>
</comment>
<proteinExistence type="predicted"/>
<dbReference type="AlphaFoldDB" id="A0A6A6NAP6"/>
<sequence>MVIDSREQINKLISMDIGNLRHKILALEEPCFELFHPPVSVLRKRNTSPASSSGEDDDVEECGGMERVHNTLGTTNLEGQLSPSISPMLLSPIREEDTREVNARMIGTTKEGACAKFELRILYTSLAEHFNALNISELELPNTGLGGSSKKSQLKSLFFKHKVGITAALEIKSNFLSFVNIRRAWGMGNWYWSIVLNSGPILLIVDQTLRSSDRKSGIGSSTGMSDFQSLVSDLNLTEVWVRDMPIGMDLASRPQLSAF</sequence>
<dbReference type="EMBL" id="JAAGAX010000003">
    <property type="protein sequence ID" value="KAF2321299.1"/>
    <property type="molecule type" value="Genomic_DNA"/>
</dbReference>
<reference evidence="1 2" key="1">
    <citation type="journal article" date="2020" name="Mol. Plant">
        <title>The Chromosome-Based Rubber Tree Genome Provides New Insights into Spurge Genome Evolution and Rubber Biosynthesis.</title>
        <authorList>
            <person name="Liu J."/>
            <person name="Shi C."/>
            <person name="Shi C.C."/>
            <person name="Li W."/>
            <person name="Zhang Q.J."/>
            <person name="Zhang Y."/>
            <person name="Li K."/>
            <person name="Lu H.F."/>
            <person name="Shi C."/>
            <person name="Zhu S.T."/>
            <person name="Xiao Z.Y."/>
            <person name="Nan H."/>
            <person name="Yue Y."/>
            <person name="Zhu X.G."/>
            <person name="Wu Y."/>
            <person name="Hong X.N."/>
            <person name="Fan G.Y."/>
            <person name="Tong Y."/>
            <person name="Zhang D."/>
            <person name="Mao C.L."/>
            <person name="Liu Y.L."/>
            <person name="Hao S.J."/>
            <person name="Liu W.Q."/>
            <person name="Lv M.Q."/>
            <person name="Zhang H.B."/>
            <person name="Liu Y."/>
            <person name="Hu-Tang G.R."/>
            <person name="Wang J.P."/>
            <person name="Wang J.H."/>
            <person name="Sun Y.H."/>
            <person name="Ni S.B."/>
            <person name="Chen W.B."/>
            <person name="Zhang X.C."/>
            <person name="Jiao Y.N."/>
            <person name="Eichler E.E."/>
            <person name="Li G.H."/>
            <person name="Liu X."/>
            <person name="Gao L.Z."/>
        </authorList>
    </citation>
    <scope>NUCLEOTIDE SEQUENCE [LARGE SCALE GENOMIC DNA]</scope>
    <source>
        <strain evidence="2">cv. GT1</strain>
        <tissue evidence="1">Leaf</tissue>
    </source>
</reference>
<accession>A0A6A6NAP6</accession>
<name>A0A6A6NAP6_HEVBR</name>
<dbReference type="Proteomes" id="UP000467840">
    <property type="component" value="Chromosome 10"/>
</dbReference>
<keyword evidence="2" id="KW-1185">Reference proteome</keyword>
<evidence type="ECO:0000313" key="1">
    <source>
        <dbReference type="EMBL" id="KAF2321299.1"/>
    </source>
</evidence>
<organism evidence="1 2">
    <name type="scientific">Hevea brasiliensis</name>
    <name type="common">Para rubber tree</name>
    <name type="synonym">Siphonia brasiliensis</name>
    <dbReference type="NCBI Taxonomy" id="3981"/>
    <lineage>
        <taxon>Eukaryota</taxon>
        <taxon>Viridiplantae</taxon>
        <taxon>Streptophyta</taxon>
        <taxon>Embryophyta</taxon>
        <taxon>Tracheophyta</taxon>
        <taxon>Spermatophyta</taxon>
        <taxon>Magnoliopsida</taxon>
        <taxon>eudicotyledons</taxon>
        <taxon>Gunneridae</taxon>
        <taxon>Pentapetalae</taxon>
        <taxon>rosids</taxon>
        <taxon>fabids</taxon>
        <taxon>Malpighiales</taxon>
        <taxon>Euphorbiaceae</taxon>
        <taxon>Crotonoideae</taxon>
        <taxon>Micrandreae</taxon>
        <taxon>Hevea</taxon>
    </lineage>
</organism>
<gene>
    <name evidence="1" type="ORF">GH714_038541</name>
</gene>